<protein>
    <submittedName>
        <fullName evidence="6">Transcriptional regulator, TetR family</fullName>
    </submittedName>
</protein>
<dbReference type="STRING" id="1194090.SAMN05443144_104191"/>
<dbReference type="SUPFAM" id="SSF48498">
    <property type="entry name" value="Tetracyclin repressor-like, C-terminal domain"/>
    <property type="match status" value="1"/>
</dbReference>
<name>A0A1M4XQP0_9BACT</name>
<dbReference type="PANTHER" id="PTHR30055:SF212">
    <property type="entry name" value="TETR-FAMILY FAMILY TRANSCRIPTIONAL REGULATOR"/>
    <property type="match status" value="1"/>
</dbReference>
<dbReference type="InterPro" id="IPR009057">
    <property type="entry name" value="Homeodomain-like_sf"/>
</dbReference>
<dbReference type="OrthoDB" id="594604at2"/>
<dbReference type="PROSITE" id="PS01081">
    <property type="entry name" value="HTH_TETR_1"/>
    <property type="match status" value="1"/>
</dbReference>
<dbReference type="AlphaFoldDB" id="A0A1M4XQP0"/>
<keyword evidence="7" id="KW-1185">Reference proteome</keyword>
<feature type="domain" description="HTH tetR-type" evidence="5">
    <location>
        <begin position="4"/>
        <end position="64"/>
    </location>
</feature>
<dbReference type="InterPro" id="IPR023772">
    <property type="entry name" value="DNA-bd_HTH_TetR-type_CS"/>
</dbReference>
<accession>A0A1M4XQP0</accession>
<dbReference type="InterPro" id="IPR036271">
    <property type="entry name" value="Tet_transcr_reg_TetR-rel_C_sf"/>
</dbReference>
<dbReference type="PRINTS" id="PR00455">
    <property type="entry name" value="HTHTETR"/>
</dbReference>
<dbReference type="RefSeq" id="WP_073060347.1">
    <property type="nucleotide sequence ID" value="NZ_FQUS01000004.1"/>
</dbReference>
<dbReference type="InterPro" id="IPR050109">
    <property type="entry name" value="HTH-type_TetR-like_transc_reg"/>
</dbReference>
<dbReference type="Pfam" id="PF13305">
    <property type="entry name" value="TetR_C_33"/>
    <property type="match status" value="1"/>
</dbReference>
<evidence type="ECO:0000313" key="7">
    <source>
        <dbReference type="Proteomes" id="UP000184041"/>
    </source>
</evidence>
<evidence type="ECO:0000256" key="4">
    <source>
        <dbReference type="PROSITE-ProRule" id="PRU00335"/>
    </source>
</evidence>
<sequence length="205" mass="23461">MNKQSLKLRIISAARELLLSDGYRNLSLRKIARSIGVSATSIYLHFESKDDLVHTLIEEAIERLNRALEISVVNKKSPVKKLEALAQTYVSFALKHPREYQVIYLVSSEEMTRYPKKKFRKARKGYGLVLDVLTEGISCGKIEEENPNIAAYTFWAQLHGVMSVVLSERLDTRIDQNEFIEEAINHIISGYITYDSLKLENIVDN</sequence>
<dbReference type="Gene3D" id="1.10.357.10">
    <property type="entry name" value="Tetracycline Repressor, domain 2"/>
    <property type="match status" value="1"/>
</dbReference>
<dbReference type="SUPFAM" id="SSF46689">
    <property type="entry name" value="Homeodomain-like"/>
    <property type="match status" value="1"/>
</dbReference>
<dbReference type="EMBL" id="FQUS01000004">
    <property type="protein sequence ID" value="SHE95897.1"/>
    <property type="molecule type" value="Genomic_DNA"/>
</dbReference>
<dbReference type="Pfam" id="PF00440">
    <property type="entry name" value="TetR_N"/>
    <property type="match status" value="1"/>
</dbReference>
<gene>
    <name evidence="6" type="ORF">SAMN05443144_104191</name>
</gene>
<dbReference type="PROSITE" id="PS50977">
    <property type="entry name" value="HTH_TETR_2"/>
    <property type="match status" value="1"/>
</dbReference>
<dbReference type="GO" id="GO:0000976">
    <property type="term" value="F:transcription cis-regulatory region binding"/>
    <property type="evidence" value="ECO:0007669"/>
    <property type="project" value="TreeGrafter"/>
</dbReference>
<dbReference type="GO" id="GO:0003700">
    <property type="term" value="F:DNA-binding transcription factor activity"/>
    <property type="evidence" value="ECO:0007669"/>
    <property type="project" value="TreeGrafter"/>
</dbReference>
<evidence type="ECO:0000256" key="1">
    <source>
        <dbReference type="ARBA" id="ARBA00023015"/>
    </source>
</evidence>
<reference evidence="6 7" key="1">
    <citation type="submission" date="2016-11" db="EMBL/GenBank/DDBJ databases">
        <authorList>
            <person name="Jaros S."/>
            <person name="Januszkiewicz K."/>
            <person name="Wedrychowicz H."/>
        </authorList>
    </citation>
    <scope>NUCLEOTIDE SEQUENCE [LARGE SCALE GENOMIC DNA]</scope>
    <source>
        <strain evidence="6 7">DSM 21986</strain>
    </source>
</reference>
<keyword evidence="2 4" id="KW-0238">DNA-binding</keyword>
<dbReference type="PANTHER" id="PTHR30055">
    <property type="entry name" value="HTH-TYPE TRANSCRIPTIONAL REGULATOR RUTR"/>
    <property type="match status" value="1"/>
</dbReference>
<keyword evidence="3" id="KW-0804">Transcription</keyword>
<evidence type="ECO:0000256" key="2">
    <source>
        <dbReference type="ARBA" id="ARBA00023125"/>
    </source>
</evidence>
<evidence type="ECO:0000313" key="6">
    <source>
        <dbReference type="EMBL" id="SHE95897.1"/>
    </source>
</evidence>
<dbReference type="InterPro" id="IPR025996">
    <property type="entry name" value="MT1864/Rv1816-like_C"/>
</dbReference>
<organism evidence="6 7">
    <name type="scientific">Fodinibius roseus</name>
    <dbReference type="NCBI Taxonomy" id="1194090"/>
    <lineage>
        <taxon>Bacteria</taxon>
        <taxon>Pseudomonadati</taxon>
        <taxon>Balneolota</taxon>
        <taxon>Balneolia</taxon>
        <taxon>Balneolales</taxon>
        <taxon>Balneolaceae</taxon>
        <taxon>Fodinibius</taxon>
    </lineage>
</organism>
<evidence type="ECO:0000259" key="5">
    <source>
        <dbReference type="PROSITE" id="PS50977"/>
    </source>
</evidence>
<dbReference type="InterPro" id="IPR001647">
    <property type="entry name" value="HTH_TetR"/>
</dbReference>
<keyword evidence="1" id="KW-0805">Transcription regulation</keyword>
<proteinExistence type="predicted"/>
<dbReference type="Proteomes" id="UP000184041">
    <property type="component" value="Unassembled WGS sequence"/>
</dbReference>
<evidence type="ECO:0000256" key="3">
    <source>
        <dbReference type="ARBA" id="ARBA00023163"/>
    </source>
</evidence>
<feature type="DNA-binding region" description="H-T-H motif" evidence="4">
    <location>
        <begin position="27"/>
        <end position="46"/>
    </location>
</feature>